<accession>A0A2M9XCA6</accession>
<dbReference type="SUPFAM" id="SSF52540">
    <property type="entry name" value="P-loop containing nucleoside triphosphate hydrolases"/>
    <property type="match status" value="1"/>
</dbReference>
<dbReference type="SMART" id="SM00382">
    <property type="entry name" value="AAA"/>
    <property type="match status" value="1"/>
</dbReference>
<dbReference type="GO" id="GO:0005524">
    <property type="term" value="F:ATP binding"/>
    <property type="evidence" value="ECO:0007669"/>
    <property type="project" value="UniProtKB-KW"/>
</dbReference>
<evidence type="ECO:0000256" key="2">
    <source>
        <dbReference type="ARBA" id="ARBA00022840"/>
    </source>
</evidence>
<keyword evidence="2 4" id="KW-0067">ATP-binding</keyword>
<evidence type="ECO:0000313" key="5">
    <source>
        <dbReference type="Proteomes" id="UP000232196"/>
    </source>
</evidence>
<name>A0A2M9XCA6_9LEPT</name>
<dbReference type="InterPro" id="IPR003593">
    <property type="entry name" value="AAA+_ATPase"/>
</dbReference>
<proteinExistence type="predicted"/>
<dbReference type="InterPro" id="IPR017871">
    <property type="entry name" value="ABC_transporter-like_CS"/>
</dbReference>
<dbReference type="RefSeq" id="WP_100706662.1">
    <property type="nucleotide sequence ID" value="NZ_NPDL01000008.1"/>
</dbReference>
<dbReference type="EMBL" id="NPDN01000005">
    <property type="protein sequence ID" value="PJZ25313.1"/>
    <property type="molecule type" value="Genomic_DNA"/>
</dbReference>
<gene>
    <name evidence="4" type="ORF">CH357_10280</name>
</gene>
<dbReference type="GO" id="GO:0016887">
    <property type="term" value="F:ATP hydrolysis activity"/>
    <property type="evidence" value="ECO:0007669"/>
    <property type="project" value="InterPro"/>
</dbReference>
<dbReference type="PANTHER" id="PTHR43582:SF2">
    <property type="entry name" value="LINEARMYCIN RESISTANCE ATP-BINDING PROTEIN LNRL"/>
    <property type="match status" value="1"/>
</dbReference>
<dbReference type="AlphaFoldDB" id="A0A2M9XCA6"/>
<dbReference type="Proteomes" id="UP000232196">
    <property type="component" value="Unassembled WGS sequence"/>
</dbReference>
<organism evidence="4 5">
    <name type="scientific">Leptospira hartskeerlii</name>
    <dbReference type="NCBI Taxonomy" id="2023177"/>
    <lineage>
        <taxon>Bacteria</taxon>
        <taxon>Pseudomonadati</taxon>
        <taxon>Spirochaetota</taxon>
        <taxon>Spirochaetia</taxon>
        <taxon>Leptospirales</taxon>
        <taxon>Leptospiraceae</taxon>
        <taxon>Leptospira</taxon>
    </lineage>
</organism>
<keyword evidence="5" id="KW-1185">Reference proteome</keyword>
<dbReference type="InterPro" id="IPR003439">
    <property type="entry name" value="ABC_transporter-like_ATP-bd"/>
</dbReference>
<dbReference type="Gene3D" id="3.40.50.300">
    <property type="entry name" value="P-loop containing nucleotide triphosphate hydrolases"/>
    <property type="match status" value="1"/>
</dbReference>
<evidence type="ECO:0000313" key="4">
    <source>
        <dbReference type="EMBL" id="PJZ25313.1"/>
    </source>
</evidence>
<evidence type="ECO:0000259" key="3">
    <source>
        <dbReference type="PROSITE" id="PS50893"/>
    </source>
</evidence>
<evidence type="ECO:0000256" key="1">
    <source>
        <dbReference type="ARBA" id="ARBA00022741"/>
    </source>
</evidence>
<dbReference type="InterPro" id="IPR027417">
    <property type="entry name" value="P-loop_NTPase"/>
</dbReference>
<dbReference type="Pfam" id="PF00005">
    <property type="entry name" value="ABC_tran"/>
    <property type="match status" value="1"/>
</dbReference>
<dbReference type="PROSITE" id="PS00211">
    <property type="entry name" value="ABC_TRANSPORTER_1"/>
    <property type="match status" value="1"/>
</dbReference>
<protein>
    <submittedName>
        <fullName evidence="4">Multidrug ABC transporter ATP-binding protein</fullName>
    </submittedName>
</protein>
<dbReference type="PROSITE" id="PS50893">
    <property type="entry name" value="ABC_TRANSPORTER_2"/>
    <property type="match status" value="1"/>
</dbReference>
<feature type="domain" description="ABC transporter" evidence="3">
    <location>
        <begin position="4"/>
        <end position="235"/>
    </location>
</feature>
<comment type="caution">
    <text evidence="4">The sequence shown here is derived from an EMBL/GenBank/DDBJ whole genome shotgun (WGS) entry which is preliminary data.</text>
</comment>
<sequence>MAILETNRLTKAFGKITVVDSLDLSIEEGEIFALIGPNGAGKTTTIKMLTTLLPPTSGSASIGGFDLKTQTEKIRRMIGYVPQMISVDGSLTGYENLMLFAKLYDIPSSERKHRIEESLHFMGLDAYGKALLQSYSGGMLRRLEIAQATLHRPKVLFLDEPTVGLDPIGRSVVWEHIIDLQKQYSSTIVLTTHLMDEADKLCDRIALMSRGRLAVVGTPEELKKSVGGSAKTLEDVFIHYAQENLSDSDENLHAISQERKTARRLG</sequence>
<dbReference type="OrthoDB" id="9775135at2"/>
<keyword evidence="1" id="KW-0547">Nucleotide-binding</keyword>
<dbReference type="PANTHER" id="PTHR43582">
    <property type="entry name" value="LINEARMYCIN RESISTANCE ATP-BINDING PROTEIN LNRL"/>
    <property type="match status" value="1"/>
</dbReference>
<reference evidence="4 5" key="1">
    <citation type="submission" date="2017-07" db="EMBL/GenBank/DDBJ databases">
        <title>Leptospira spp. isolated from tropical soils.</title>
        <authorList>
            <person name="Thibeaux R."/>
            <person name="Iraola G."/>
            <person name="Ferres I."/>
            <person name="Bierque E."/>
            <person name="Girault D."/>
            <person name="Soupe-Gilbert M.-E."/>
            <person name="Picardeau M."/>
            <person name="Goarant C."/>
        </authorList>
    </citation>
    <scope>NUCLEOTIDE SEQUENCE [LARGE SCALE GENOMIC DNA]</scope>
    <source>
        <strain evidence="4 5">MCA1-C-A1</strain>
    </source>
</reference>